<gene>
    <name evidence="4" type="ORF">MKQ68_24045</name>
</gene>
<organism evidence="4 5">
    <name type="scientific">Chitinophaga horti</name>
    <dbReference type="NCBI Taxonomy" id="2920382"/>
    <lineage>
        <taxon>Bacteria</taxon>
        <taxon>Pseudomonadati</taxon>
        <taxon>Bacteroidota</taxon>
        <taxon>Chitinophagia</taxon>
        <taxon>Chitinophagales</taxon>
        <taxon>Chitinophagaceae</taxon>
        <taxon>Chitinophaga</taxon>
    </lineage>
</organism>
<keyword evidence="1" id="KW-0808">Transferase</keyword>
<dbReference type="Pfam" id="PF13673">
    <property type="entry name" value="Acetyltransf_10"/>
    <property type="match status" value="1"/>
</dbReference>
<dbReference type="InterPro" id="IPR050832">
    <property type="entry name" value="Bact_Acetyltransf"/>
</dbReference>
<dbReference type="Proteomes" id="UP001162741">
    <property type="component" value="Chromosome"/>
</dbReference>
<evidence type="ECO:0000313" key="5">
    <source>
        <dbReference type="Proteomes" id="UP001162741"/>
    </source>
</evidence>
<reference evidence="4" key="1">
    <citation type="submission" date="2022-10" db="EMBL/GenBank/DDBJ databases">
        <title>Chitinophaga sp. nov., isolated from soil.</title>
        <authorList>
            <person name="Jeon C.O."/>
        </authorList>
    </citation>
    <scope>NUCLEOTIDE SEQUENCE</scope>
    <source>
        <strain evidence="4">R8</strain>
    </source>
</reference>
<dbReference type="PANTHER" id="PTHR43877">
    <property type="entry name" value="AMINOALKYLPHOSPHONATE N-ACETYLTRANSFERASE-RELATED-RELATED"/>
    <property type="match status" value="1"/>
</dbReference>
<dbReference type="RefSeq" id="WP_264281283.1">
    <property type="nucleotide sequence ID" value="NZ_CP107006.1"/>
</dbReference>
<evidence type="ECO:0000256" key="1">
    <source>
        <dbReference type="ARBA" id="ARBA00022679"/>
    </source>
</evidence>
<dbReference type="EMBL" id="CP107006">
    <property type="protein sequence ID" value="UYQ93158.1"/>
    <property type="molecule type" value="Genomic_DNA"/>
</dbReference>
<feature type="domain" description="N-acetyltransferase" evidence="3">
    <location>
        <begin position="4"/>
        <end position="147"/>
    </location>
</feature>
<evidence type="ECO:0000256" key="2">
    <source>
        <dbReference type="ARBA" id="ARBA00023315"/>
    </source>
</evidence>
<name>A0ABY6J0G6_9BACT</name>
<dbReference type="InterPro" id="IPR000182">
    <property type="entry name" value="GNAT_dom"/>
</dbReference>
<dbReference type="CDD" id="cd04301">
    <property type="entry name" value="NAT_SF"/>
    <property type="match status" value="1"/>
</dbReference>
<keyword evidence="5" id="KW-1185">Reference proteome</keyword>
<dbReference type="Gene3D" id="3.40.630.30">
    <property type="match status" value="1"/>
</dbReference>
<evidence type="ECO:0000313" key="4">
    <source>
        <dbReference type="EMBL" id="UYQ93158.1"/>
    </source>
</evidence>
<accession>A0ABY6J0G6</accession>
<sequence length="147" mass="16921">MFSLRIIEYGSTDYQAMVALRDEILRKPLGLSFSEEYLQQEMHDTLIGCFTRERGIERIIGCCILSKVNDSTLQLRQMAVDKSHQGQGIGNSILTFAEQQAKNNSFSKLMMHARKEAVGFYERQGYTIDGDEFIEVDIPHYEMSRQL</sequence>
<dbReference type="SUPFAM" id="SSF55729">
    <property type="entry name" value="Acyl-CoA N-acyltransferases (Nat)"/>
    <property type="match status" value="1"/>
</dbReference>
<dbReference type="InterPro" id="IPR016181">
    <property type="entry name" value="Acyl_CoA_acyltransferase"/>
</dbReference>
<keyword evidence="2" id="KW-0012">Acyltransferase</keyword>
<proteinExistence type="predicted"/>
<dbReference type="PROSITE" id="PS51186">
    <property type="entry name" value="GNAT"/>
    <property type="match status" value="1"/>
</dbReference>
<evidence type="ECO:0000259" key="3">
    <source>
        <dbReference type="PROSITE" id="PS51186"/>
    </source>
</evidence>
<protein>
    <submittedName>
        <fullName evidence="4">GNAT family N-acetyltransferase</fullName>
    </submittedName>
</protein>